<sequence length="483" mass="54637">MLARHNHTHRVKIIVALAVAMAWQNGVAHADNADRIQPWSENPAYWQYKGQPVLLIGGSDQDNLFNHPNIGPDGLEAHLDLLVSVGGNYVRNTMSHRDSGNVFPFYRDPDTGLFDLDCFHDAYWKRLDALLALAKDRDIIVQIELWDPHDYYQDGGDHGGWSRNPFNPANNVNYTVEESGLIETVDWSAVHDPGKDHPFFQTAPSERDLILVRRYQERFVDKVLEVAFPYPNVLYCVSNESNDSLHWSDYWAAHLRRRSEEAGYPIQVGEMRFPNNPRHGDFQHVIERPELYAFLDVGQLNRPVQQRHWDNLQYLRGRLAERPRPINNTKIYGGDAVGWTGGYRTGEECFWRNVLGGAASARFHRPPAGRGLSVEAQAHIRSARMLTDAMNVFVCEPHNDLLSERSANEAYCLAEPGRQYAVYFPDGGAVKLDVSAAQGALEVRWLDVARSAWQQPQTVTAGSTLELNAPNKGHWAALIAKGQ</sequence>
<evidence type="ECO:0000313" key="2">
    <source>
        <dbReference type="EMBL" id="MDI6451071.1"/>
    </source>
</evidence>
<name>A0AAW6TZC2_9BACT</name>
<keyword evidence="1" id="KW-0732">Signal</keyword>
<protein>
    <recommendedName>
        <fullName evidence="4">Collagen-binding domain-containing protein</fullName>
    </recommendedName>
</protein>
<dbReference type="SUPFAM" id="SSF51445">
    <property type="entry name" value="(Trans)glycosidases"/>
    <property type="match status" value="1"/>
</dbReference>
<dbReference type="AlphaFoldDB" id="A0AAW6TZC2"/>
<organism evidence="2 3">
    <name type="scientific">Anaerobaca lacustris</name>
    <dbReference type="NCBI Taxonomy" id="3044600"/>
    <lineage>
        <taxon>Bacteria</taxon>
        <taxon>Pseudomonadati</taxon>
        <taxon>Planctomycetota</taxon>
        <taxon>Phycisphaerae</taxon>
        <taxon>Sedimentisphaerales</taxon>
        <taxon>Anaerobacaceae</taxon>
        <taxon>Anaerobaca</taxon>
    </lineage>
</organism>
<accession>A0AAW6TZC2</accession>
<dbReference type="InterPro" id="IPR017853">
    <property type="entry name" value="GH"/>
</dbReference>
<gene>
    <name evidence="2" type="ORF">QJ522_18565</name>
</gene>
<proteinExistence type="predicted"/>
<dbReference type="RefSeq" id="WP_349246480.1">
    <property type="nucleotide sequence ID" value="NZ_JASCXX010000028.1"/>
</dbReference>
<dbReference type="Proteomes" id="UP001431776">
    <property type="component" value="Unassembled WGS sequence"/>
</dbReference>
<evidence type="ECO:0000313" key="3">
    <source>
        <dbReference type="Proteomes" id="UP001431776"/>
    </source>
</evidence>
<feature type="signal peptide" evidence="1">
    <location>
        <begin position="1"/>
        <end position="30"/>
    </location>
</feature>
<comment type="caution">
    <text evidence="2">The sequence shown here is derived from an EMBL/GenBank/DDBJ whole genome shotgun (WGS) entry which is preliminary data.</text>
</comment>
<evidence type="ECO:0000256" key="1">
    <source>
        <dbReference type="SAM" id="SignalP"/>
    </source>
</evidence>
<feature type="chain" id="PRO_5043947399" description="Collagen-binding domain-containing protein" evidence="1">
    <location>
        <begin position="31"/>
        <end position="483"/>
    </location>
</feature>
<keyword evidence="3" id="KW-1185">Reference proteome</keyword>
<dbReference type="EMBL" id="JASCXX010000028">
    <property type="protein sequence ID" value="MDI6451071.1"/>
    <property type="molecule type" value="Genomic_DNA"/>
</dbReference>
<evidence type="ECO:0008006" key="4">
    <source>
        <dbReference type="Google" id="ProtNLM"/>
    </source>
</evidence>
<dbReference type="Gene3D" id="3.20.20.80">
    <property type="entry name" value="Glycosidases"/>
    <property type="match status" value="1"/>
</dbReference>
<reference evidence="2" key="1">
    <citation type="submission" date="2023-05" db="EMBL/GenBank/DDBJ databases">
        <title>Anaerotaeda fermentans gen. nov., sp. nov., a novel anaerobic planctomycete of the new family within the order Sedimentisphaerales isolated from Taman Peninsula, Russia.</title>
        <authorList>
            <person name="Khomyakova M.A."/>
            <person name="Merkel A.Y."/>
            <person name="Slobodkin A.I."/>
        </authorList>
    </citation>
    <scope>NUCLEOTIDE SEQUENCE</scope>
    <source>
        <strain evidence="2">M17dextr</strain>
    </source>
</reference>